<gene>
    <name evidence="2" type="ORF">ABQM86_18610</name>
</gene>
<keyword evidence="1" id="KW-0812">Transmembrane</keyword>
<protein>
    <recommendedName>
        <fullName evidence="3">CPBP family intramembrane metalloprotease</fullName>
    </recommendedName>
</protein>
<dbReference type="RefSeq" id="WP_369745245.1">
    <property type="nucleotide sequence ID" value="NZ_CP165735.1"/>
</dbReference>
<keyword evidence="1" id="KW-1133">Transmembrane helix</keyword>
<reference evidence="2" key="1">
    <citation type="submission" date="2024-07" db="EMBL/GenBank/DDBJ databases">
        <authorList>
            <person name="Li J."/>
            <person name="Wei H."/>
            <person name="Ma J."/>
        </authorList>
    </citation>
    <scope>NUCLEOTIDE SEQUENCE</scope>
    <source>
        <strain evidence="2">AMU7</strain>
    </source>
</reference>
<keyword evidence="1" id="KW-0472">Membrane</keyword>
<proteinExistence type="predicted"/>
<evidence type="ECO:0000256" key="1">
    <source>
        <dbReference type="SAM" id="Phobius"/>
    </source>
</evidence>
<dbReference type="AlphaFoldDB" id="A0AB39YM62"/>
<evidence type="ECO:0008006" key="3">
    <source>
        <dbReference type="Google" id="ProtNLM"/>
    </source>
</evidence>
<name>A0AB39YM62_9MICC</name>
<accession>A0AB39YM62</accession>
<feature type="transmembrane region" description="Helical" evidence="1">
    <location>
        <begin position="43"/>
        <end position="65"/>
    </location>
</feature>
<organism evidence="2">
    <name type="scientific">Paenarthrobacter sp. AMU7</name>
    <dbReference type="NCBI Taxonomy" id="3162492"/>
    <lineage>
        <taxon>Bacteria</taxon>
        <taxon>Bacillati</taxon>
        <taxon>Actinomycetota</taxon>
        <taxon>Actinomycetes</taxon>
        <taxon>Micrococcales</taxon>
        <taxon>Micrococcaceae</taxon>
        <taxon>Paenarthrobacter</taxon>
    </lineage>
</organism>
<dbReference type="EMBL" id="CP165735">
    <property type="protein sequence ID" value="XDV70952.1"/>
    <property type="molecule type" value="Genomic_DNA"/>
</dbReference>
<sequence length="80" mass="8432">MFLTLRVTGNLIWPIIVHALYDPTLFLSTGGIDQAASGPQSPLVLLAGPANMVYILIAVIALIVVRGRAQRAPLAEPAAL</sequence>
<evidence type="ECO:0000313" key="2">
    <source>
        <dbReference type="EMBL" id="XDV70952.1"/>
    </source>
</evidence>